<sequence length="75" mass="8497">MTFAEALASAEEQYQQHRAAYVAALYSERLAAIQRNAAKPRQIGRRITIERERGDVVYRSQCPYVGVTRLIKGAK</sequence>
<proteinExistence type="predicted"/>
<dbReference type="EMBL" id="MK804892">
    <property type="protein sequence ID" value="QDJ96122.1"/>
    <property type="molecule type" value="Genomic_DNA"/>
</dbReference>
<organism evidence="1 2">
    <name type="scientific">Aeromonas phage 4_D05</name>
    <dbReference type="NCBI Taxonomy" id="2588099"/>
    <lineage>
        <taxon>Viruses</taxon>
        <taxon>Duplodnaviria</taxon>
        <taxon>Heunggongvirae</taxon>
        <taxon>Uroviricota</taxon>
        <taxon>Caudoviricetes</taxon>
        <taxon>Kunmingvirus</taxon>
        <taxon>Kunmingvirus kv4D05</taxon>
    </lineage>
</organism>
<keyword evidence="2" id="KW-1185">Reference proteome</keyword>
<protein>
    <submittedName>
        <fullName evidence="1">Uncharacterized protein</fullName>
    </submittedName>
</protein>
<evidence type="ECO:0000313" key="1">
    <source>
        <dbReference type="EMBL" id="QDJ96122.1"/>
    </source>
</evidence>
<accession>A0A514TU92</accession>
<name>A0A514TU92_9CAUD</name>
<gene>
    <name evidence="1" type="ORF">4D05_009</name>
</gene>
<reference evidence="1 2" key="1">
    <citation type="submission" date="2019-04" db="EMBL/GenBank/DDBJ databases">
        <title>Nine Novel Phages from a Plateau Lake in Southwest China Provide Insights into Aeromonas Phage Diversity.</title>
        <authorList>
            <person name="Xiao W."/>
            <person name="Bai M."/>
        </authorList>
    </citation>
    <scope>NUCLEOTIDE SEQUENCE [LARGE SCALE GENOMIC DNA]</scope>
</reference>
<dbReference type="Proteomes" id="UP000316563">
    <property type="component" value="Segment"/>
</dbReference>
<evidence type="ECO:0000313" key="2">
    <source>
        <dbReference type="Proteomes" id="UP000316563"/>
    </source>
</evidence>